<evidence type="ECO:0000313" key="1">
    <source>
        <dbReference type="EMBL" id="XCG51902.1"/>
    </source>
</evidence>
<dbReference type="SUPFAM" id="SSF52768">
    <property type="entry name" value="Arginase/deacetylase"/>
    <property type="match status" value="1"/>
</dbReference>
<dbReference type="EMBL" id="CP159254">
    <property type="protein sequence ID" value="XCG51902.1"/>
    <property type="molecule type" value="Genomic_DNA"/>
</dbReference>
<name>A0AAU8CY39_9HYPH</name>
<gene>
    <name evidence="1" type="ORF">ABVK50_28590</name>
</gene>
<protein>
    <recommendedName>
        <fullName evidence="2">Arginase</fullName>
    </recommendedName>
</protein>
<geneLocation type="plasmid" evidence="1">
    <name>pMk2240C</name>
</geneLocation>
<reference evidence="1" key="1">
    <citation type="submission" date="2024-06" db="EMBL/GenBank/DDBJ databases">
        <title>Mesorhizobium karijinii sp. nov., a symbiont of the iconic Swainsona formosa from arid Australia.</title>
        <authorList>
            <person name="Hill Y.J."/>
            <person name="Watkin E.L.J."/>
            <person name="O'Hara G.W."/>
            <person name="Terpolilli J."/>
            <person name="Tye M.L."/>
            <person name="Kohlmeier M.G."/>
        </authorList>
    </citation>
    <scope>NUCLEOTIDE SEQUENCE</scope>
    <source>
        <strain evidence="1">WSM2240</strain>
        <plasmid evidence="1">pMk2240C</plasmid>
    </source>
</reference>
<proteinExistence type="predicted"/>
<dbReference type="InterPro" id="IPR023696">
    <property type="entry name" value="Ureohydrolase_dom_sf"/>
</dbReference>
<evidence type="ECO:0008006" key="2">
    <source>
        <dbReference type="Google" id="ProtNLM"/>
    </source>
</evidence>
<organism evidence="1">
    <name type="scientific">Mesorhizobium sp. WSM2240</name>
    <dbReference type="NCBI Taxonomy" id="3228851"/>
    <lineage>
        <taxon>Bacteria</taxon>
        <taxon>Pseudomonadati</taxon>
        <taxon>Pseudomonadota</taxon>
        <taxon>Alphaproteobacteria</taxon>
        <taxon>Hyphomicrobiales</taxon>
        <taxon>Phyllobacteriaceae</taxon>
        <taxon>Mesorhizobium</taxon>
    </lineage>
</organism>
<dbReference type="AlphaFoldDB" id="A0AAU8CY39"/>
<sequence>MIELDEVKAGPVEAARRAAQWALAFDTILIHLDADVLDFADFPLSENTRRGVGLTFEELSATLSELLALPNRRVLTVTEVNPDHAPDEAESFRRVIGLLSDALVL</sequence>
<keyword evidence="1" id="KW-0614">Plasmid</keyword>
<dbReference type="Gene3D" id="3.40.800.10">
    <property type="entry name" value="Ureohydrolase domain"/>
    <property type="match status" value="1"/>
</dbReference>
<dbReference type="RefSeq" id="WP_353646084.1">
    <property type="nucleotide sequence ID" value="NZ_CP159254.1"/>
</dbReference>
<accession>A0AAU8CY39</accession>